<dbReference type="AlphaFoldDB" id="I4CAW7"/>
<keyword evidence="2" id="KW-1185">Reference proteome</keyword>
<gene>
    <name evidence="1" type="ordered locus">Desti_4069</name>
</gene>
<dbReference type="Proteomes" id="UP000006055">
    <property type="component" value="Chromosome"/>
</dbReference>
<evidence type="ECO:0000313" key="1">
    <source>
        <dbReference type="EMBL" id="AFM26708.1"/>
    </source>
</evidence>
<dbReference type="HOGENOM" id="CLU_1419457_0_0_7"/>
<reference evidence="2" key="1">
    <citation type="submission" date="2012-06" db="EMBL/GenBank/DDBJ databases">
        <title>Complete sequence of chromosome of Desulfomonile tiedjei DSM 6799.</title>
        <authorList>
            <person name="Lucas S."/>
            <person name="Copeland A."/>
            <person name="Lapidus A."/>
            <person name="Glavina del Rio T."/>
            <person name="Dalin E."/>
            <person name="Tice H."/>
            <person name="Bruce D."/>
            <person name="Goodwin L."/>
            <person name="Pitluck S."/>
            <person name="Peters L."/>
            <person name="Ovchinnikova G."/>
            <person name="Zeytun A."/>
            <person name="Lu M."/>
            <person name="Kyrpides N."/>
            <person name="Mavromatis K."/>
            <person name="Ivanova N."/>
            <person name="Brettin T."/>
            <person name="Detter J.C."/>
            <person name="Han C."/>
            <person name="Larimer F."/>
            <person name="Land M."/>
            <person name="Hauser L."/>
            <person name="Markowitz V."/>
            <person name="Cheng J.-F."/>
            <person name="Hugenholtz P."/>
            <person name="Woyke T."/>
            <person name="Wu D."/>
            <person name="Spring S."/>
            <person name="Schroeder M."/>
            <person name="Brambilla E."/>
            <person name="Klenk H.-P."/>
            <person name="Eisen J.A."/>
        </authorList>
    </citation>
    <scope>NUCLEOTIDE SEQUENCE [LARGE SCALE GENOMIC DNA]</scope>
    <source>
        <strain evidence="2">ATCC 49306 / DSM 6799 / DCB-1</strain>
    </source>
</reference>
<proteinExistence type="predicted"/>
<dbReference type="KEGG" id="dti:Desti_4069"/>
<accession>I4CAW7</accession>
<evidence type="ECO:0000313" key="2">
    <source>
        <dbReference type="Proteomes" id="UP000006055"/>
    </source>
</evidence>
<dbReference type="EMBL" id="CP003360">
    <property type="protein sequence ID" value="AFM26708.1"/>
    <property type="molecule type" value="Genomic_DNA"/>
</dbReference>
<organism evidence="1 2">
    <name type="scientific">Desulfomonile tiedjei (strain ATCC 49306 / DSM 6799 / DCB-1)</name>
    <dbReference type="NCBI Taxonomy" id="706587"/>
    <lineage>
        <taxon>Bacteria</taxon>
        <taxon>Pseudomonadati</taxon>
        <taxon>Thermodesulfobacteriota</taxon>
        <taxon>Desulfomonilia</taxon>
        <taxon>Desulfomonilales</taxon>
        <taxon>Desulfomonilaceae</taxon>
        <taxon>Desulfomonile</taxon>
    </lineage>
</organism>
<name>I4CAW7_DESTA</name>
<sequence>MQESRNYRYCDEAYQAASAQEINPKQTGCRFEVTCRPSVGANLLKNSDFTKGADEWVLSSNDYFVSGPSGSRSVLHLTKNGNLSQIVDLSNKFLPAGTEVTLLVDLRNQVNPEDLHTLCISELGSADSKDFNLLAGRECRTVKTTCIWAAFSISYKKKLNQSLLKVEVCCVSESSGLCVTNVSLIVDKIES</sequence>
<dbReference type="RefSeq" id="WP_014811833.1">
    <property type="nucleotide sequence ID" value="NC_018025.1"/>
</dbReference>
<protein>
    <submittedName>
        <fullName evidence="1">Uncharacterized protein</fullName>
    </submittedName>
</protein>